<keyword evidence="2" id="KW-1133">Transmembrane helix</keyword>
<evidence type="ECO:0000256" key="1">
    <source>
        <dbReference type="SAM" id="MobiDB-lite"/>
    </source>
</evidence>
<evidence type="ECO:0000256" key="2">
    <source>
        <dbReference type="SAM" id="Phobius"/>
    </source>
</evidence>
<dbReference type="EMBL" id="JARJCW010000002">
    <property type="protein sequence ID" value="KAJ7229181.1"/>
    <property type="molecule type" value="Genomic_DNA"/>
</dbReference>
<sequence>MFASLTSISLFTLPLLALHFFTPAPVYLGPLTFEQEIVRTIPTGAERRAIERAFERLQDVYGPAVVTLRYQDPRNDTKGPVEISIDVSPPAHFDDAHGGSTTDVAPAVSPIASLSITPRPGALFLPSPSPKSTTQLFFAFSVMASFTLASAMMLIAATVKPNKLNLATSAFEGKVTRRGCATKPLCRSSGETRRPRKIQEVLAISSIEESPWVFNGGGFLKALETLAREQRDAQHRQSSTVNAEPHPVDRSIPTPSTSPKPVITGPLAAPPKKQQSSDMLYDTSAAYKTTATHSNRPHDCIACQTQEVAQPGELLYETKAVKSTTTDQILYQTRGITQASKASVIYETPTTSPATLIYATSGFKKALPSCKPTPMARTTHRSSTISFHGPTSLGARPPLTQVSANVPQNAFYQTQCYKTHGSVLYVARPSAR</sequence>
<evidence type="ECO:0000313" key="5">
    <source>
        <dbReference type="Proteomes" id="UP001219525"/>
    </source>
</evidence>
<feature type="region of interest" description="Disordered" evidence="1">
    <location>
        <begin position="230"/>
        <end position="278"/>
    </location>
</feature>
<gene>
    <name evidence="4" type="ORF">GGX14DRAFT_385454</name>
</gene>
<comment type="caution">
    <text evidence="4">The sequence shown here is derived from an EMBL/GenBank/DDBJ whole genome shotgun (WGS) entry which is preliminary data.</text>
</comment>
<keyword evidence="2" id="KW-0812">Transmembrane</keyword>
<keyword evidence="5" id="KW-1185">Reference proteome</keyword>
<keyword evidence="3" id="KW-0732">Signal</keyword>
<name>A0AAD6YU98_9AGAR</name>
<feature type="region of interest" description="Disordered" evidence="1">
    <location>
        <begin position="373"/>
        <end position="396"/>
    </location>
</feature>
<protein>
    <submittedName>
        <fullName evidence="4">Uncharacterized protein</fullName>
    </submittedName>
</protein>
<organism evidence="4 5">
    <name type="scientific">Mycena pura</name>
    <dbReference type="NCBI Taxonomy" id="153505"/>
    <lineage>
        <taxon>Eukaryota</taxon>
        <taxon>Fungi</taxon>
        <taxon>Dikarya</taxon>
        <taxon>Basidiomycota</taxon>
        <taxon>Agaricomycotina</taxon>
        <taxon>Agaricomycetes</taxon>
        <taxon>Agaricomycetidae</taxon>
        <taxon>Agaricales</taxon>
        <taxon>Marasmiineae</taxon>
        <taxon>Mycenaceae</taxon>
        <taxon>Mycena</taxon>
    </lineage>
</organism>
<reference evidence="4" key="1">
    <citation type="submission" date="2023-03" db="EMBL/GenBank/DDBJ databases">
        <title>Massive genome expansion in bonnet fungi (Mycena s.s.) driven by repeated elements and novel gene families across ecological guilds.</title>
        <authorList>
            <consortium name="Lawrence Berkeley National Laboratory"/>
            <person name="Harder C.B."/>
            <person name="Miyauchi S."/>
            <person name="Viragh M."/>
            <person name="Kuo A."/>
            <person name="Thoen E."/>
            <person name="Andreopoulos B."/>
            <person name="Lu D."/>
            <person name="Skrede I."/>
            <person name="Drula E."/>
            <person name="Henrissat B."/>
            <person name="Morin E."/>
            <person name="Kohler A."/>
            <person name="Barry K."/>
            <person name="LaButti K."/>
            <person name="Morin E."/>
            <person name="Salamov A."/>
            <person name="Lipzen A."/>
            <person name="Mereny Z."/>
            <person name="Hegedus B."/>
            <person name="Baldrian P."/>
            <person name="Stursova M."/>
            <person name="Weitz H."/>
            <person name="Taylor A."/>
            <person name="Grigoriev I.V."/>
            <person name="Nagy L.G."/>
            <person name="Martin F."/>
            <person name="Kauserud H."/>
        </authorList>
    </citation>
    <scope>NUCLEOTIDE SEQUENCE</scope>
    <source>
        <strain evidence="4">9144</strain>
    </source>
</reference>
<proteinExistence type="predicted"/>
<accession>A0AAD6YU98</accession>
<feature type="signal peptide" evidence="3">
    <location>
        <begin position="1"/>
        <end position="17"/>
    </location>
</feature>
<dbReference type="AlphaFoldDB" id="A0AAD6YU98"/>
<evidence type="ECO:0000313" key="4">
    <source>
        <dbReference type="EMBL" id="KAJ7229181.1"/>
    </source>
</evidence>
<evidence type="ECO:0000256" key="3">
    <source>
        <dbReference type="SAM" id="SignalP"/>
    </source>
</evidence>
<feature type="chain" id="PRO_5041954777" evidence="3">
    <location>
        <begin position="18"/>
        <end position="432"/>
    </location>
</feature>
<feature type="transmembrane region" description="Helical" evidence="2">
    <location>
        <begin position="136"/>
        <end position="159"/>
    </location>
</feature>
<keyword evidence="2" id="KW-0472">Membrane</keyword>
<dbReference type="Proteomes" id="UP001219525">
    <property type="component" value="Unassembled WGS sequence"/>
</dbReference>